<dbReference type="Gene3D" id="3.50.30.40">
    <property type="entry name" value="Ribonuclease E inhibitor RraA/RraA-like"/>
    <property type="match status" value="1"/>
</dbReference>
<evidence type="ECO:0000256" key="2">
    <source>
        <dbReference type="ARBA" id="ARBA00001968"/>
    </source>
</evidence>
<evidence type="ECO:0000256" key="10">
    <source>
        <dbReference type="ARBA" id="ARBA00030169"/>
    </source>
</evidence>
<dbReference type="EC" id="4.1.3.17" evidence="5"/>
<evidence type="ECO:0000256" key="5">
    <source>
        <dbReference type="ARBA" id="ARBA00012213"/>
    </source>
</evidence>
<dbReference type="EC" id="4.1.1.112" evidence="6"/>
<comment type="catalytic activity">
    <reaction evidence="12">
        <text>oxaloacetate + H(+) = pyruvate + CO2</text>
        <dbReference type="Rhea" id="RHEA:15641"/>
        <dbReference type="ChEBI" id="CHEBI:15361"/>
        <dbReference type="ChEBI" id="CHEBI:15378"/>
        <dbReference type="ChEBI" id="CHEBI:16452"/>
        <dbReference type="ChEBI" id="CHEBI:16526"/>
        <dbReference type="EC" id="4.1.1.112"/>
    </reaction>
</comment>
<comment type="caution">
    <text evidence="13">The sequence shown here is derived from an EMBL/GenBank/DDBJ whole genome shotgun (WGS) entry which is preliminary data.</text>
</comment>
<dbReference type="SUPFAM" id="SSF89562">
    <property type="entry name" value="RraA-like"/>
    <property type="match status" value="1"/>
</dbReference>
<comment type="cofactor">
    <cofactor evidence="2">
        <name>a divalent metal cation</name>
        <dbReference type="ChEBI" id="CHEBI:60240"/>
    </cofactor>
</comment>
<evidence type="ECO:0000256" key="8">
    <source>
        <dbReference type="ARBA" id="ARBA00025046"/>
    </source>
</evidence>
<evidence type="ECO:0000256" key="1">
    <source>
        <dbReference type="ARBA" id="ARBA00001342"/>
    </source>
</evidence>
<organism evidence="13 14">
    <name type="scientific">Metabacillus bambusae</name>
    <dbReference type="NCBI Taxonomy" id="2795218"/>
    <lineage>
        <taxon>Bacteria</taxon>
        <taxon>Bacillati</taxon>
        <taxon>Bacillota</taxon>
        <taxon>Bacilli</taxon>
        <taxon>Bacillales</taxon>
        <taxon>Bacillaceae</taxon>
        <taxon>Metabacillus</taxon>
    </lineage>
</organism>
<evidence type="ECO:0000256" key="11">
    <source>
        <dbReference type="ARBA" id="ARBA00032305"/>
    </source>
</evidence>
<evidence type="ECO:0000313" key="13">
    <source>
        <dbReference type="EMBL" id="MBO1514905.1"/>
    </source>
</evidence>
<dbReference type="Proteomes" id="UP000663981">
    <property type="component" value="Unassembled WGS sequence"/>
</dbReference>
<evidence type="ECO:0000256" key="9">
    <source>
        <dbReference type="ARBA" id="ARBA00029596"/>
    </source>
</evidence>
<dbReference type="PANTHER" id="PTHR33254:SF4">
    <property type="entry name" value="4-HYDROXY-4-METHYL-2-OXOGLUTARATE ALDOLASE 3-RELATED"/>
    <property type="match status" value="1"/>
</dbReference>
<evidence type="ECO:0000256" key="7">
    <source>
        <dbReference type="ARBA" id="ARBA00016549"/>
    </source>
</evidence>
<sequence length="231" mass="24884">MSTLKNNVKPALLPEEVIQRAKRLNTTLLSDAMGCTGAMDYKIKPVAAGMRVVGTAMTVNMRPGDNLFLHQAIYSGEEGYVIVADGKGHTENAYLGELMAGAAKAVGLEGIIIDGLVRDKEALSELNLPIFAKGFIPNGPFKDGPGEFNTPISCGGVSVHPGDLILGDDDGVIVVPKDKIDDAFAKAEKKLAYEKDRMEVIAEYEKNRKQGMTDGTIEPSWLKAKMATFRL</sequence>
<proteinExistence type="inferred from homology"/>
<evidence type="ECO:0000256" key="3">
    <source>
        <dbReference type="ARBA" id="ARBA00008621"/>
    </source>
</evidence>
<reference evidence="13 14" key="1">
    <citation type="submission" date="2021-03" db="EMBL/GenBank/DDBJ databases">
        <title>Whole genome sequence of Metabacillus bambusae BG109.</title>
        <authorList>
            <person name="Jeong J.W."/>
        </authorList>
    </citation>
    <scope>NUCLEOTIDE SEQUENCE [LARGE SCALE GENOMIC DNA]</scope>
    <source>
        <strain evidence="13 14">BG109</strain>
    </source>
</reference>
<evidence type="ECO:0000256" key="4">
    <source>
        <dbReference type="ARBA" id="ARBA00011233"/>
    </source>
</evidence>
<dbReference type="InterPro" id="IPR005493">
    <property type="entry name" value="RraA/RraA-like"/>
</dbReference>
<evidence type="ECO:0000256" key="6">
    <source>
        <dbReference type="ARBA" id="ARBA00012947"/>
    </source>
</evidence>
<protein>
    <recommendedName>
        <fullName evidence="7">Putative 4-hydroxy-4-methyl-2-oxoglutarate aldolase</fullName>
        <ecNumber evidence="6">4.1.1.112</ecNumber>
        <ecNumber evidence="5">4.1.3.17</ecNumber>
    </recommendedName>
    <alternativeName>
        <fullName evidence="11">Oxaloacetate decarboxylase</fullName>
    </alternativeName>
    <alternativeName>
        <fullName evidence="9">Regulator of ribonuclease activity homolog</fullName>
    </alternativeName>
    <alternativeName>
        <fullName evidence="10">RraA-like protein</fullName>
    </alternativeName>
</protein>
<dbReference type="RefSeq" id="WP_207981804.1">
    <property type="nucleotide sequence ID" value="NZ_JAGDEL010000027.1"/>
</dbReference>
<keyword evidence="14" id="KW-1185">Reference proteome</keyword>
<dbReference type="InterPro" id="IPR036704">
    <property type="entry name" value="RraA/RraA-like_sf"/>
</dbReference>
<dbReference type="CDD" id="cd16841">
    <property type="entry name" value="RraA_family"/>
    <property type="match status" value="1"/>
</dbReference>
<evidence type="ECO:0000313" key="14">
    <source>
        <dbReference type="Proteomes" id="UP000663981"/>
    </source>
</evidence>
<name>A0ABS3N9D6_9BACI</name>
<dbReference type="PANTHER" id="PTHR33254">
    <property type="entry name" value="4-HYDROXY-4-METHYL-2-OXOGLUTARATE ALDOLASE 3-RELATED"/>
    <property type="match status" value="1"/>
</dbReference>
<dbReference type="Pfam" id="PF03737">
    <property type="entry name" value="RraA-like"/>
    <property type="match status" value="1"/>
</dbReference>
<dbReference type="EMBL" id="JAGDEL010000027">
    <property type="protein sequence ID" value="MBO1514905.1"/>
    <property type="molecule type" value="Genomic_DNA"/>
</dbReference>
<comment type="similarity">
    <text evidence="3">Belongs to the class II aldolase/RraA-like family.</text>
</comment>
<gene>
    <name evidence="13" type="ORF">I7822_25065</name>
</gene>
<comment type="catalytic activity">
    <reaction evidence="1">
        <text>4-hydroxy-4-methyl-2-oxoglutarate = 2 pyruvate</text>
        <dbReference type="Rhea" id="RHEA:22748"/>
        <dbReference type="ChEBI" id="CHEBI:15361"/>
        <dbReference type="ChEBI" id="CHEBI:58276"/>
        <dbReference type="EC" id="4.1.3.17"/>
    </reaction>
</comment>
<comment type="function">
    <text evidence="8">Catalyzes the aldol cleavage of 4-hydroxy-4-methyl-2-oxoglutarate (HMG) into 2 molecules of pyruvate. Also contains a secondary oxaloacetate (OAA) decarboxylase activity due to the common pyruvate enolate transition state formed following C-C bond cleavage in the retro-aldol and decarboxylation reactions.</text>
</comment>
<evidence type="ECO:0000256" key="12">
    <source>
        <dbReference type="ARBA" id="ARBA00047973"/>
    </source>
</evidence>
<comment type="subunit">
    <text evidence="4">Homotrimer.</text>
</comment>
<accession>A0ABS3N9D6</accession>